<dbReference type="RefSeq" id="WP_182987733.1">
    <property type="nucleotide sequence ID" value="NZ_JABEQD010000021.1"/>
</dbReference>
<evidence type="ECO:0000313" key="2">
    <source>
        <dbReference type="EMBL" id="MBB2170286.1"/>
    </source>
</evidence>
<dbReference type="EMBL" id="JABEQD010000021">
    <property type="protein sequence ID" value="MBB2170286.1"/>
    <property type="molecule type" value="Genomic_DNA"/>
</dbReference>
<dbReference type="Proteomes" id="UP000559860">
    <property type="component" value="Unassembled WGS sequence"/>
</dbReference>
<accession>A0A7W4IWG9</accession>
<sequence>MAEKNSEAERKMRLRAQVFQFCDALVQRIFALSAFSIAMYCTYLLAISGHDNAAIAVGSSTAITVVGSFLYREIKVKAAREGTGLSNPHHGDQA</sequence>
<gene>
    <name evidence="2" type="ORF">HLH36_18385</name>
</gene>
<comment type="caution">
    <text evidence="2">The sequence shown here is derived from an EMBL/GenBank/DDBJ whole genome shotgun (WGS) entry which is preliminary data.</text>
</comment>
<keyword evidence="3" id="KW-1185">Reference proteome</keyword>
<reference evidence="2 3" key="1">
    <citation type="submission" date="2020-04" db="EMBL/GenBank/DDBJ databases">
        <title>Description of novel Gluconacetobacter.</title>
        <authorList>
            <person name="Sombolestani A."/>
        </authorList>
    </citation>
    <scope>NUCLEOTIDE SEQUENCE [LARGE SCALE GENOMIC DNA]</scope>
    <source>
        <strain evidence="2 3">LMG 27801</strain>
    </source>
</reference>
<proteinExistence type="predicted"/>
<keyword evidence="1" id="KW-0472">Membrane</keyword>
<name>A0A7W4IWG9_9PROT</name>
<feature type="transmembrane region" description="Helical" evidence="1">
    <location>
        <begin position="21"/>
        <end position="47"/>
    </location>
</feature>
<keyword evidence="1" id="KW-1133">Transmembrane helix</keyword>
<keyword evidence="1" id="KW-0812">Transmembrane</keyword>
<dbReference type="AlphaFoldDB" id="A0A7W4IWG9"/>
<protein>
    <submittedName>
        <fullName evidence="2">Uncharacterized protein</fullName>
    </submittedName>
</protein>
<evidence type="ECO:0000313" key="3">
    <source>
        <dbReference type="Proteomes" id="UP000559860"/>
    </source>
</evidence>
<organism evidence="2 3">
    <name type="scientific">Gluconacetobacter aggeris</name>
    <dbReference type="NCBI Taxonomy" id="1286186"/>
    <lineage>
        <taxon>Bacteria</taxon>
        <taxon>Pseudomonadati</taxon>
        <taxon>Pseudomonadota</taxon>
        <taxon>Alphaproteobacteria</taxon>
        <taxon>Acetobacterales</taxon>
        <taxon>Acetobacteraceae</taxon>
        <taxon>Gluconacetobacter</taxon>
    </lineage>
</organism>
<evidence type="ECO:0000256" key="1">
    <source>
        <dbReference type="SAM" id="Phobius"/>
    </source>
</evidence>
<feature type="transmembrane region" description="Helical" evidence="1">
    <location>
        <begin position="53"/>
        <end position="71"/>
    </location>
</feature>